<dbReference type="InterPro" id="IPR016174">
    <property type="entry name" value="Di-haem_cyt_TM"/>
</dbReference>
<sequence length="204" mass="23306">MGNQMVRKANAFEILNHWILAGSFFILTISGFGFLFHLQQVIAIFGSTNTMRVWHNYTGIVFSISLFLTIFYYLPVSLRFSSDDIGWIIKAGGYFSKKTTVPPQDIINAGQKLYYLFILFVGVAIATSGFFIWLRPHVTDIRKWILLSHLVHNIAFDLFMIAVPLHIYLGTLANPGTLRIMISGTVPVEWAKKRHAKWVQKMGY</sequence>
<dbReference type="GO" id="GO:0008863">
    <property type="term" value="F:formate dehydrogenase (NAD+) activity"/>
    <property type="evidence" value="ECO:0007669"/>
    <property type="project" value="InterPro"/>
</dbReference>
<evidence type="ECO:0000256" key="11">
    <source>
        <dbReference type="ARBA" id="ARBA00023004"/>
    </source>
</evidence>
<evidence type="ECO:0000313" key="15">
    <source>
        <dbReference type="EMBL" id="GER94531.1"/>
    </source>
</evidence>
<comment type="similarity">
    <text evidence="3">Belongs to the formate dehydrogenase gamma subunit family.</text>
</comment>
<dbReference type="GO" id="GO:0009326">
    <property type="term" value="C:formate dehydrogenase complex"/>
    <property type="evidence" value="ECO:0007669"/>
    <property type="project" value="InterPro"/>
</dbReference>
<protein>
    <submittedName>
        <fullName evidence="15">Formate dehydrogenase subunit gamma</fullName>
    </submittedName>
</protein>
<keyword evidence="7 13" id="KW-0812">Transmembrane</keyword>
<dbReference type="GO" id="GO:0009055">
    <property type="term" value="F:electron transfer activity"/>
    <property type="evidence" value="ECO:0007669"/>
    <property type="project" value="InterPro"/>
</dbReference>
<evidence type="ECO:0000259" key="14">
    <source>
        <dbReference type="Pfam" id="PF01292"/>
    </source>
</evidence>
<dbReference type="GO" id="GO:0022904">
    <property type="term" value="P:respiratory electron transport chain"/>
    <property type="evidence" value="ECO:0007669"/>
    <property type="project" value="InterPro"/>
</dbReference>
<dbReference type="InterPro" id="IPR006471">
    <property type="entry name" value="Formate_DH_gsu"/>
</dbReference>
<feature type="transmembrane region" description="Helical" evidence="13">
    <location>
        <begin position="57"/>
        <end position="74"/>
    </location>
</feature>
<evidence type="ECO:0000256" key="4">
    <source>
        <dbReference type="ARBA" id="ARBA00022448"/>
    </source>
</evidence>
<dbReference type="GO" id="GO:0036397">
    <property type="term" value="F:formate dehydrogenase (quinone) activity"/>
    <property type="evidence" value="ECO:0007669"/>
    <property type="project" value="TreeGrafter"/>
</dbReference>
<dbReference type="PANTHER" id="PTHR30074:SF6">
    <property type="entry name" value="FORMATE DEHYDROGENASE GAMMA SUBUNIT"/>
    <property type="match status" value="1"/>
</dbReference>
<keyword evidence="9" id="KW-0249">Electron transport</keyword>
<gene>
    <name evidence="15" type="ORF">A45J_2294</name>
</gene>
<organism evidence="15">
    <name type="scientific">hot springs metagenome</name>
    <dbReference type="NCBI Taxonomy" id="433727"/>
    <lineage>
        <taxon>unclassified sequences</taxon>
        <taxon>metagenomes</taxon>
        <taxon>ecological metagenomes</taxon>
    </lineage>
</organism>
<keyword evidence="4" id="KW-0813">Transport</keyword>
<evidence type="ECO:0000256" key="3">
    <source>
        <dbReference type="ARBA" id="ARBA00010747"/>
    </source>
</evidence>
<comment type="caution">
    <text evidence="15">The sequence shown here is derived from an EMBL/GenBank/DDBJ whole genome shotgun (WGS) entry which is preliminary data.</text>
</comment>
<feature type="domain" description="Cytochrome b561 bacterial/Ni-hydrogenase" evidence="14">
    <location>
        <begin position="10"/>
        <end position="184"/>
    </location>
</feature>
<keyword evidence="10 13" id="KW-1133">Transmembrane helix</keyword>
<dbReference type="AlphaFoldDB" id="A0A5J4L6M8"/>
<proteinExistence type="inferred from homology"/>
<keyword evidence="12 13" id="KW-0472">Membrane</keyword>
<evidence type="ECO:0000256" key="2">
    <source>
        <dbReference type="ARBA" id="ARBA00004651"/>
    </source>
</evidence>
<reference evidence="15" key="1">
    <citation type="submission" date="2019-10" db="EMBL/GenBank/DDBJ databases">
        <title>Metagenomic sequencing of thiosulfate-disproportionating enrichment culture.</title>
        <authorList>
            <person name="Umezawa K."/>
            <person name="Kojima H."/>
            <person name="Fukui M."/>
        </authorList>
    </citation>
    <scope>NUCLEOTIDE SEQUENCE</scope>
    <source>
        <strain evidence="15">45J</strain>
    </source>
</reference>
<evidence type="ECO:0000256" key="13">
    <source>
        <dbReference type="SAM" id="Phobius"/>
    </source>
</evidence>
<accession>A0A5J4L6M8</accession>
<evidence type="ECO:0000256" key="10">
    <source>
        <dbReference type="ARBA" id="ARBA00022989"/>
    </source>
</evidence>
<name>A0A5J4L6M8_9ZZZZ</name>
<dbReference type="Pfam" id="PF01292">
    <property type="entry name" value="Ni_hydr_CYTB"/>
    <property type="match status" value="1"/>
</dbReference>
<evidence type="ECO:0000256" key="9">
    <source>
        <dbReference type="ARBA" id="ARBA00022982"/>
    </source>
</evidence>
<dbReference type="GO" id="GO:0009061">
    <property type="term" value="P:anaerobic respiration"/>
    <property type="evidence" value="ECO:0007669"/>
    <property type="project" value="TreeGrafter"/>
</dbReference>
<evidence type="ECO:0000256" key="8">
    <source>
        <dbReference type="ARBA" id="ARBA00022723"/>
    </source>
</evidence>
<comment type="cofactor">
    <cofactor evidence="1">
        <name>heme</name>
        <dbReference type="ChEBI" id="CHEBI:30413"/>
    </cofactor>
</comment>
<dbReference type="GO" id="GO:0046872">
    <property type="term" value="F:metal ion binding"/>
    <property type="evidence" value="ECO:0007669"/>
    <property type="project" value="UniProtKB-KW"/>
</dbReference>
<evidence type="ECO:0000256" key="6">
    <source>
        <dbReference type="ARBA" id="ARBA00022617"/>
    </source>
</evidence>
<dbReference type="InterPro" id="IPR011577">
    <property type="entry name" value="Cyt_b561_bac/Ni-Hgenase"/>
</dbReference>
<evidence type="ECO:0000256" key="1">
    <source>
        <dbReference type="ARBA" id="ARBA00001971"/>
    </source>
</evidence>
<dbReference type="GO" id="GO:0015944">
    <property type="term" value="P:formate oxidation"/>
    <property type="evidence" value="ECO:0007669"/>
    <property type="project" value="TreeGrafter"/>
</dbReference>
<keyword evidence="11" id="KW-0408">Iron</keyword>
<dbReference type="EMBL" id="BLAB01000001">
    <property type="protein sequence ID" value="GER94531.1"/>
    <property type="molecule type" value="Genomic_DNA"/>
</dbReference>
<feature type="transmembrane region" description="Helical" evidence="13">
    <location>
        <begin position="146"/>
        <end position="169"/>
    </location>
</feature>
<dbReference type="PANTHER" id="PTHR30074">
    <property type="entry name" value="FORMATE DEHYDROGENASE, NITRATE-INDUCIBLE, CYTOCHROME B556 FDN SUBUNIT"/>
    <property type="match status" value="1"/>
</dbReference>
<dbReference type="SUPFAM" id="SSF81342">
    <property type="entry name" value="Transmembrane di-heme cytochromes"/>
    <property type="match status" value="1"/>
</dbReference>
<feature type="transmembrane region" description="Helical" evidence="13">
    <location>
        <begin position="113"/>
        <end position="134"/>
    </location>
</feature>
<keyword evidence="6" id="KW-0349">Heme</keyword>
<dbReference type="InterPro" id="IPR051817">
    <property type="entry name" value="FDH_cytochrome_b556_subunit"/>
</dbReference>
<evidence type="ECO:0000256" key="5">
    <source>
        <dbReference type="ARBA" id="ARBA00022475"/>
    </source>
</evidence>
<comment type="subcellular location">
    <subcellularLocation>
        <location evidence="2">Cell membrane</location>
        <topology evidence="2">Multi-pass membrane protein</topology>
    </subcellularLocation>
</comment>
<keyword evidence="8" id="KW-0479">Metal-binding</keyword>
<keyword evidence="5" id="KW-1003">Cell membrane</keyword>
<evidence type="ECO:0000256" key="12">
    <source>
        <dbReference type="ARBA" id="ARBA00023136"/>
    </source>
</evidence>
<dbReference type="Gene3D" id="1.20.950.20">
    <property type="entry name" value="Transmembrane di-heme cytochromes, Chain C"/>
    <property type="match status" value="1"/>
</dbReference>
<dbReference type="NCBIfam" id="TIGR01583">
    <property type="entry name" value="formate-DH-gamm"/>
    <property type="match status" value="1"/>
</dbReference>
<feature type="transmembrane region" description="Helical" evidence="13">
    <location>
        <begin position="15"/>
        <end position="36"/>
    </location>
</feature>
<dbReference type="GO" id="GO:0005886">
    <property type="term" value="C:plasma membrane"/>
    <property type="evidence" value="ECO:0007669"/>
    <property type="project" value="UniProtKB-SubCell"/>
</dbReference>
<evidence type="ECO:0000256" key="7">
    <source>
        <dbReference type="ARBA" id="ARBA00022692"/>
    </source>
</evidence>